<proteinExistence type="predicted"/>
<keyword evidence="3" id="KW-1185">Reference proteome</keyword>
<feature type="transmembrane region" description="Helical" evidence="1">
    <location>
        <begin position="31"/>
        <end position="49"/>
    </location>
</feature>
<evidence type="ECO:0000313" key="3">
    <source>
        <dbReference type="Proteomes" id="UP000276215"/>
    </source>
</evidence>
<name>A0A3N4JCS2_9PEZI</name>
<evidence type="ECO:0000256" key="1">
    <source>
        <dbReference type="SAM" id="Phobius"/>
    </source>
</evidence>
<organism evidence="2 3">
    <name type="scientific">Choiromyces venosus 120613-1</name>
    <dbReference type="NCBI Taxonomy" id="1336337"/>
    <lineage>
        <taxon>Eukaryota</taxon>
        <taxon>Fungi</taxon>
        <taxon>Dikarya</taxon>
        <taxon>Ascomycota</taxon>
        <taxon>Pezizomycotina</taxon>
        <taxon>Pezizomycetes</taxon>
        <taxon>Pezizales</taxon>
        <taxon>Tuberaceae</taxon>
        <taxon>Choiromyces</taxon>
    </lineage>
</organism>
<keyword evidence="1" id="KW-0472">Membrane</keyword>
<dbReference type="Proteomes" id="UP000276215">
    <property type="component" value="Unassembled WGS sequence"/>
</dbReference>
<reference evidence="2 3" key="1">
    <citation type="journal article" date="2018" name="Nat. Ecol. Evol.">
        <title>Pezizomycetes genomes reveal the molecular basis of ectomycorrhizal truffle lifestyle.</title>
        <authorList>
            <person name="Murat C."/>
            <person name="Payen T."/>
            <person name="Noel B."/>
            <person name="Kuo A."/>
            <person name="Morin E."/>
            <person name="Chen J."/>
            <person name="Kohler A."/>
            <person name="Krizsan K."/>
            <person name="Balestrini R."/>
            <person name="Da Silva C."/>
            <person name="Montanini B."/>
            <person name="Hainaut M."/>
            <person name="Levati E."/>
            <person name="Barry K.W."/>
            <person name="Belfiori B."/>
            <person name="Cichocki N."/>
            <person name="Clum A."/>
            <person name="Dockter R.B."/>
            <person name="Fauchery L."/>
            <person name="Guy J."/>
            <person name="Iotti M."/>
            <person name="Le Tacon F."/>
            <person name="Lindquist E.A."/>
            <person name="Lipzen A."/>
            <person name="Malagnac F."/>
            <person name="Mello A."/>
            <person name="Molinier V."/>
            <person name="Miyauchi S."/>
            <person name="Poulain J."/>
            <person name="Riccioni C."/>
            <person name="Rubini A."/>
            <person name="Sitrit Y."/>
            <person name="Splivallo R."/>
            <person name="Traeger S."/>
            <person name="Wang M."/>
            <person name="Zifcakova L."/>
            <person name="Wipf D."/>
            <person name="Zambonelli A."/>
            <person name="Paolocci F."/>
            <person name="Nowrousian M."/>
            <person name="Ottonello S."/>
            <person name="Baldrian P."/>
            <person name="Spatafora J.W."/>
            <person name="Henrissat B."/>
            <person name="Nagy L.G."/>
            <person name="Aury J.M."/>
            <person name="Wincker P."/>
            <person name="Grigoriev I.V."/>
            <person name="Bonfante P."/>
            <person name="Martin F.M."/>
        </authorList>
    </citation>
    <scope>NUCLEOTIDE SEQUENCE [LARGE SCALE GENOMIC DNA]</scope>
    <source>
        <strain evidence="2 3">120613-1</strain>
    </source>
</reference>
<sequence length="54" mass="6433">MNPQTPSPPFPFYYHSLSPPPRWRNHFPNRYHIFLICLAGEYLLLQITLGKKSF</sequence>
<dbReference type="AlphaFoldDB" id="A0A3N4JCS2"/>
<gene>
    <name evidence="2" type="ORF">L873DRAFT_1811936</name>
</gene>
<protein>
    <submittedName>
        <fullName evidence="2">Uncharacterized protein</fullName>
    </submittedName>
</protein>
<accession>A0A3N4JCS2</accession>
<keyword evidence="1" id="KW-0812">Transmembrane</keyword>
<dbReference type="EMBL" id="ML120418">
    <property type="protein sequence ID" value="RPA96069.1"/>
    <property type="molecule type" value="Genomic_DNA"/>
</dbReference>
<keyword evidence="1" id="KW-1133">Transmembrane helix</keyword>
<evidence type="ECO:0000313" key="2">
    <source>
        <dbReference type="EMBL" id="RPA96069.1"/>
    </source>
</evidence>